<dbReference type="Proteomes" id="UP000594638">
    <property type="component" value="Unassembled WGS sequence"/>
</dbReference>
<dbReference type="PANTHER" id="PTHR22100:SF13">
    <property type="entry name" value="WINGS APART-LIKE PROTEIN HOMOLOG"/>
    <property type="match status" value="1"/>
</dbReference>
<sequence length="1000" mass="109845">MIDRKYGRRNRSLSRRCSESNGFPDVDTDCLSQECPQDVYDFTYSSQGSTQCHWPDSYGFNSSQESRQLTIFGARKGGECEDSDGDLWKPKKVKLFDVDSGPNGSNSSQGTRELAILPGTGGHEEGVFEFSDGDFWKSKKAKNVDLDSYGLNSTQESGELGVLPSRKSNDNWISWDCGGISGKYKKVDNKENGVLQKNKNKNNKKKAAKSKELGSDVVELPATLMETQEFGEMMEHMDEVNFALDGLKKGQPIRTRRASLLSFLSICGTAQQRRLLRVHGMGKTIIHVVSELSFDDPPSNLAASALFYILTSDGQDDHLLESHSCIRFLIRMLKPHTSGAAKEKTLAIGSKLLGICKDAGILQDSAKGPDSSSAAIMLKVQELLINCKEMKARDKKINGGDRPELTPKWISLLTMEKACLSTVSIEDTSGTVRKSGGNFKEKLREFGGLDAVFEVARKCHSAMEGWLERGPSLVLDSKDVMGIESLVLLLKCLKIMENATFLSKDNQCHLLGMKGNFDSLRAPRTFTKLILSVIKILSGVSLLRNLRGSSQDEKLCGICNRSTNSSERLLTTYAGKVERSFSPCTRCGCMEWTSSEKGFCASEDDRCISSDQPGCSKSSLETTNIASDPWLLRMRIESSTSGSCSGTLGNSINGLSLRNDGSELKFGIGKRNKVSEGANFDFVEDSQDPYVFHDDEFEEPSKWDLLSGRGKKSRNENNGARLSDHRDRYHSRPTSNQQEISNLENLCSQEASCSSTADENNSDLLADCLLTAVKVLMNLTNDNPEGCWQIAASGGLETLSSLIAGHFPSFSLSSPPYLRENSLSSKSSVETNQENCPLLTDQELDFLVAILGLLVNLVEKDCGNRSRLATSSVSLPSLEGMEDRKDVIPILCSIFLANQGAGEATGEGKCLSWDDEDSILQGEKEAEKMIVEAYAALLLAFLSTASKSIHNAIAECLPDHNLAILVPVLERFVEFHMTLNMISPETHKTVLEVIESCRIQ</sequence>
<protein>
    <recommendedName>
        <fullName evidence="3">WAPL domain-containing protein</fullName>
    </recommendedName>
</protein>
<comment type="caution">
    <text evidence="4">The sequence shown here is derived from an EMBL/GenBank/DDBJ whole genome shotgun (WGS) entry which is preliminary data.</text>
</comment>
<comment type="similarity">
    <text evidence="1">Belongs to the WAPL family.</text>
</comment>
<dbReference type="PANTHER" id="PTHR22100">
    <property type="entry name" value="WINGS APART-LIKE PROTEIN HOMOLOG"/>
    <property type="match status" value="1"/>
</dbReference>
<evidence type="ECO:0000256" key="2">
    <source>
        <dbReference type="SAM" id="MobiDB-lite"/>
    </source>
</evidence>
<dbReference type="AlphaFoldDB" id="A0A8S0TYY8"/>
<organism evidence="4 5">
    <name type="scientific">Olea europaea subsp. europaea</name>
    <dbReference type="NCBI Taxonomy" id="158383"/>
    <lineage>
        <taxon>Eukaryota</taxon>
        <taxon>Viridiplantae</taxon>
        <taxon>Streptophyta</taxon>
        <taxon>Embryophyta</taxon>
        <taxon>Tracheophyta</taxon>
        <taxon>Spermatophyta</taxon>
        <taxon>Magnoliopsida</taxon>
        <taxon>eudicotyledons</taxon>
        <taxon>Gunneridae</taxon>
        <taxon>Pentapetalae</taxon>
        <taxon>asterids</taxon>
        <taxon>lamiids</taxon>
        <taxon>Lamiales</taxon>
        <taxon>Oleaceae</taxon>
        <taxon>Oleeae</taxon>
        <taxon>Olea</taxon>
    </lineage>
</organism>
<feature type="domain" description="WAPL" evidence="3">
    <location>
        <begin position="207"/>
        <end position="313"/>
    </location>
</feature>
<dbReference type="EMBL" id="CACTIH010007371">
    <property type="protein sequence ID" value="CAA3011560.1"/>
    <property type="molecule type" value="Genomic_DNA"/>
</dbReference>
<dbReference type="InterPro" id="IPR022771">
    <property type="entry name" value="WAPL_C"/>
</dbReference>
<dbReference type="Gramene" id="OE9A010479T3">
    <property type="protein sequence ID" value="OE9A010479C3"/>
    <property type="gene ID" value="OE9A010479"/>
</dbReference>
<dbReference type="Pfam" id="PF07814">
    <property type="entry name" value="WAPL"/>
    <property type="match status" value="1"/>
</dbReference>
<dbReference type="InterPro" id="IPR039874">
    <property type="entry name" value="WAPL"/>
</dbReference>
<dbReference type="InterPro" id="IPR011989">
    <property type="entry name" value="ARM-like"/>
</dbReference>
<dbReference type="OrthoDB" id="78088at2759"/>
<dbReference type="PROSITE" id="PS51271">
    <property type="entry name" value="WAPL"/>
    <property type="match status" value="1"/>
</dbReference>
<dbReference type="InterPro" id="IPR012502">
    <property type="entry name" value="WAPL_dom"/>
</dbReference>
<evidence type="ECO:0000259" key="3">
    <source>
        <dbReference type="PROSITE" id="PS51271"/>
    </source>
</evidence>
<name>A0A8S0TYY8_OLEEU</name>
<evidence type="ECO:0000313" key="4">
    <source>
        <dbReference type="EMBL" id="CAA3011560.1"/>
    </source>
</evidence>
<proteinExistence type="inferred from homology"/>
<feature type="region of interest" description="Disordered" evidence="2">
    <location>
        <begin position="703"/>
        <end position="739"/>
    </location>
</feature>
<evidence type="ECO:0000256" key="1">
    <source>
        <dbReference type="ARBA" id="ARBA00006854"/>
    </source>
</evidence>
<reference evidence="4 5" key="1">
    <citation type="submission" date="2019-12" db="EMBL/GenBank/DDBJ databases">
        <authorList>
            <person name="Alioto T."/>
            <person name="Alioto T."/>
            <person name="Gomez Garrido J."/>
        </authorList>
    </citation>
    <scope>NUCLEOTIDE SEQUENCE [LARGE SCALE GENOMIC DNA]</scope>
</reference>
<dbReference type="Gene3D" id="1.25.10.10">
    <property type="entry name" value="Leucine-rich Repeat Variant"/>
    <property type="match status" value="2"/>
</dbReference>
<accession>A0A8S0TYY8</accession>
<dbReference type="FunFam" id="1.25.10.10:FF:000519">
    <property type="entry name" value="WAPL (Wings apart-like protein regulation of heterochromatin) protein"/>
    <property type="match status" value="1"/>
</dbReference>
<gene>
    <name evidence="4" type="ORF">OLEA9_A010479</name>
</gene>
<evidence type="ECO:0000313" key="5">
    <source>
        <dbReference type="Proteomes" id="UP000594638"/>
    </source>
</evidence>
<keyword evidence="5" id="KW-1185">Reference proteome</keyword>